<proteinExistence type="predicted"/>
<dbReference type="SUPFAM" id="SSF58087">
    <property type="entry name" value="Variant surface glycoprotein (N-terminal domain)"/>
    <property type="match status" value="1"/>
</dbReference>
<name>A0A1J0RAV2_9TRYP</name>
<dbReference type="EMBL" id="KX701097">
    <property type="protein sequence ID" value="APD75053.1"/>
    <property type="molecule type" value="Genomic_DNA"/>
</dbReference>
<reference evidence="3" key="1">
    <citation type="submission" date="2016-08" db="EMBL/GenBank/DDBJ databases">
        <title>VSG repertoire of Trypanosoma brucei EATRO 1125.</title>
        <authorList>
            <person name="Cross G.A."/>
        </authorList>
    </citation>
    <scope>NUCLEOTIDE SEQUENCE</scope>
    <source>
        <strain evidence="3">EATRO 1125</strain>
    </source>
</reference>
<feature type="region of interest" description="Disordered" evidence="1">
    <location>
        <begin position="409"/>
        <end position="432"/>
    </location>
</feature>
<dbReference type="AlphaFoldDB" id="A0A1J0RAV2"/>
<feature type="chain" id="PRO_5012181725" evidence="2">
    <location>
        <begin position="19"/>
        <end position="447"/>
    </location>
</feature>
<dbReference type="VEuPathDB" id="TriTrypDB:Tb927.9.890"/>
<keyword evidence="2" id="KW-0732">Signal</keyword>
<evidence type="ECO:0000256" key="1">
    <source>
        <dbReference type="SAM" id="MobiDB-lite"/>
    </source>
</evidence>
<dbReference type="VEuPathDB" id="TriTrypDB:Tb427_000460500"/>
<accession>A0A1J0RAV2</accession>
<organism evidence="3">
    <name type="scientific">Trypanosoma brucei</name>
    <dbReference type="NCBI Taxonomy" id="5691"/>
    <lineage>
        <taxon>Eukaryota</taxon>
        <taxon>Discoba</taxon>
        <taxon>Euglenozoa</taxon>
        <taxon>Kinetoplastea</taxon>
        <taxon>Metakinetoplastina</taxon>
        <taxon>Trypanosomatida</taxon>
        <taxon>Trypanosomatidae</taxon>
        <taxon>Trypanosoma</taxon>
    </lineage>
</organism>
<sequence length="447" mass="47044">MRTASAAIIAMSLIAAQAINSNSEPHDPEQIINEPCEAAAVLTTIAHNMQATLSQQLTSNKQLHKRLAQATAAANSNNGGEPSIAKAAIALLPSLAKAHAAEAEQRLTKSKTALPGLVAAANVSGQQAAIATIADVKVKSTTLGNAGIASVTASKANLQFEGAASNGFAKFHSKIHRAKAAYATWATPAKLGKYKVFTIKTASASTTSDAAPGVGDINSDQCRVRQQTVTQAPLTGTNNHLCVAGGAVLTTPAVTLDATTTPDYGLAAEGDYKADNPQHSLKQAAINIMQAATELDKPASAFDPDKLSSYIGDDTFLATVGYIYGKLTPEQSTGTAKPRVLELITTHFGTEDKFKEKIWDAIEKIKVSKNVLGARIDLTIKDVSDMATAQQISLQQLIDSKQKTMCEATKAEGNTTDKATEPPKTADEFKKHLTEKPCKDEKGCDFD</sequence>
<protein>
    <submittedName>
        <fullName evidence="3">Variant surface glycoprotein 1125.4845</fullName>
    </submittedName>
</protein>
<feature type="compositionally biased region" description="Basic and acidic residues" evidence="1">
    <location>
        <begin position="418"/>
        <end position="432"/>
    </location>
</feature>
<feature type="signal peptide" evidence="2">
    <location>
        <begin position="1"/>
        <end position="18"/>
    </location>
</feature>
<evidence type="ECO:0000256" key="2">
    <source>
        <dbReference type="SAM" id="SignalP"/>
    </source>
</evidence>
<evidence type="ECO:0000313" key="3">
    <source>
        <dbReference type="EMBL" id="APD75053.1"/>
    </source>
</evidence>